<dbReference type="GO" id="GO:0006511">
    <property type="term" value="P:ubiquitin-dependent protein catabolic process"/>
    <property type="evidence" value="ECO:0007669"/>
    <property type="project" value="TreeGrafter"/>
</dbReference>
<dbReference type="AlphaFoldDB" id="A0A0D6R2E0"/>
<dbReference type="PANTHER" id="PTHR47094">
    <property type="entry name" value="ELFLESS, ISOFORM B"/>
    <property type="match status" value="1"/>
</dbReference>
<evidence type="ECO:0000256" key="5">
    <source>
        <dbReference type="SAM" id="MobiDB-lite"/>
    </source>
</evidence>
<proteinExistence type="predicted"/>
<dbReference type="InterPro" id="IPR049627">
    <property type="entry name" value="SLX8"/>
</dbReference>
<keyword evidence="1" id="KW-0479">Metal-binding</keyword>
<dbReference type="Gene3D" id="3.30.40.10">
    <property type="entry name" value="Zinc/RING finger domain, C3HC4 (zinc finger)"/>
    <property type="match status" value="1"/>
</dbReference>
<dbReference type="Pfam" id="PF13639">
    <property type="entry name" value="zf-RING_2"/>
    <property type="match status" value="1"/>
</dbReference>
<keyword evidence="2 4" id="KW-0863">Zinc-finger</keyword>
<sequence>MSLWGSRHNQILELRSGQSESTKEVKLATNWSRGPHAPILVLLDDDDDDVVVSSSRSFAQGQSTSVASQQSGRQSIITDEDLELRLGFAATTGTVRTSADNNARRKNSRVPVNNTIDLCDDVGETNQSCSRRRKNGQQLGSDVESDESKEVKLTCPICMCTMEEETSTPCGHIFCKKCITSVIQLQKKCPTCRKKVTSNQIHRIYLFSSTG</sequence>
<evidence type="ECO:0000256" key="4">
    <source>
        <dbReference type="PROSITE-ProRule" id="PRU00175"/>
    </source>
</evidence>
<evidence type="ECO:0000256" key="1">
    <source>
        <dbReference type="ARBA" id="ARBA00022723"/>
    </source>
</evidence>
<accession>A0A0D6R2E0</accession>
<dbReference type="GO" id="GO:0033768">
    <property type="term" value="C:SUMO-targeted ubiquitin ligase complex"/>
    <property type="evidence" value="ECO:0007669"/>
    <property type="project" value="TreeGrafter"/>
</dbReference>
<name>A0A0D6R2E0_ARACU</name>
<feature type="region of interest" description="Disordered" evidence="5">
    <location>
        <begin position="126"/>
        <end position="145"/>
    </location>
</feature>
<dbReference type="InterPro" id="IPR013083">
    <property type="entry name" value="Znf_RING/FYVE/PHD"/>
</dbReference>
<evidence type="ECO:0000256" key="2">
    <source>
        <dbReference type="ARBA" id="ARBA00022771"/>
    </source>
</evidence>
<organism evidence="7">
    <name type="scientific">Araucaria cunninghamii</name>
    <name type="common">Hoop pine</name>
    <name type="synonym">Moreton Bay pine</name>
    <dbReference type="NCBI Taxonomy" id="56994"/>
    <lineage>
        <taxon>Eukaryota</taxon>
        <taxon>Viridiplantae</taxon>
        <taxon>Streptophyta</taxon>
        <taxon>Embryophyta</taxon>
        <taxon>Tracheophyta</taxon>
        <taxon>Spermatophyta</taxon>
        <taxon>Pinopsida</taxon>
        <taxon>Pinidae</taxon>
        <taxon>Conifers II</taxon>
        <taxon>Araucariales</taxon>
        <taxon>Araucariaceae</taxon>
        <taxon>Araucaria</taxon>
    </lineage>
</organism>
<dbReference type="EMBL" id="GCKF01035685">
    <property type="protein sequence ID" value="JAG96901.1"/>
    <property type="molecule type" value="Transcribed_RNA"/>
</dbReference>
<dbReference type="GO" id="GO:0140082">
    <property type="term" value="F:SUMO-ubiquitin ligase activity"/>
    <property type="evidence" value="ECO:0007669"/>
    <property type="project" value="TreeGrafter"/>
</dbReference>
<dbReference type="SUPFAM" id="SSF57850">
    <property type="entry name" value="RING/U-box"/>
    <property type="match status" value="1"/>
</dbReference>
<evidence type="ECO:0000313" key="7">
    <source>
        <dbReference type="EMBL" id="JAG96901.1"/>
    </source>
</evidence>
<dbReference type="InterPro" id="IPR017907">
    <property type="entry name" value="Znf_RING_CS"/>
</dbReference>
<dbReference type="GO" id="GO:0008270">
    <property type="term" value="F:zinc ion binding"/>
    <property type="evidence" value="ECO:0007669"/>
    <property type="project" value="UniProtKB-KW"/>
</dbReference>
<evidence type="ECO:0000259" key="6">
    <source>
        <dbReference type="PROSITE" id="PS50089"/>
    </source>
</evidence>
<dbReference type="PROSITE" id="PS50089">
    <property type="entry name" value="ZF_RING_2"/>
    <property type="match status" value="1"/>
</dbReference>
<dbReference type="GO" id="GO:0032183">
    <property type="term" value="F:SUMO binding"/>
    <property type="evidence" value="ECO:0007669"/>
    <property type="project" value="TreeGrafter"/>
</dbReference>
<dbReference type="SMART" id="SM00184">
    <property type="entry name" value="RING"/>
    <property type="match status" value="1"/>
</dbReference>
<dbReference type="InterPro" id="IPR001841">
    <property type="entry name" value="Znf_RING"/>
</dbReference>
<reference evidence="7" key="1">
    <citation type="submission" date="2015-03" db="EMBL/GenBank/DDBJ databases">
        <title>A transcriptome of Araucaria cunninghamii, an australian fine timber species.</title>
        <authorList>
            <person name="Jing Yi C.J.Y."/>
            <person name="Yin San L.Y.S."/>
            <person name="Abdul Karim S.S."/>
            <person name="Wan Azmi N.N."/>
            <person name="Hercus R.R."/>
            <person name="Croft L.L."/>
        </authorList>
    </citation>
    <scope>NUCLEOTIDE SEQUENCE</scope>
    <source>
        <strain evidence="7">MI0301</strain>
        <tissue evidence="7">Leaf</tissue>
    </source>
</reference>
<protein>
    <recommendedName>
        <fullName evidence="6">RING-type domain-containing protein</fullName>
    </recommendedName>
</protein>
<dbReference type="PANTHER" id="PTHR47094:SF1">
    <property type="entry name" value="RING-TYPE E3 UBIQUITIN TRANSFERASE"/>
    <property type="match status" value="1"/>
</dbReference>
<dbReference type="PROSITE" id="PS00518">
    <property type="entry name" value="ZF_RING_1"/>
    <property type="match status" value="1"/>
</dbReference>
<dbReference type="GO" id="GO:0061630">
    <property type="term" value="F:ubiquitin protein ligase activity"/>
    <property type="evidence" value="ECO:0007669"/>
    <property type="project" value="InterPro"/>
</dbReference>
<evidence type="ECO:0000256" key="3">
    <source>
        <dbReference type="ARBA" id="ARBA00022833"/>
    </source>
</evidence>
<keyword evidence="3" id="KW-0862">Zinc</keyword>
<feature type="domain" description="RING-type" evidence="6">
    <location>
        <begin position="155"/>
        <end position="193"/>
    </location>
</feature>